<dbReference type="Pfam" id="PF07331">
    <property type="entry name" value="TctB"/>
    <property type="match status" value="1"/>
</dbReference>
<proteinExistence type="predicted"/>
<keyword evidence="1" id="KW-0472">Membrane</keyword>
<evidence type="ECO:0000259" key="2">
    <source>
        <dbReference type="Pfam" id="PF07331"/>
    </source>
</evidence>
<keyword evidence="1" id="KW-1133">Transmembrane helix</keyword>
<feature type="transmembrane region" description="Helical" evidence="1">
    <location>
        <begin position="58"/>
        <end position="79"/>
    </location>
</feature>
<dbReference type="RefSeq" id="WP_350351458.1">
    <property type="nucleotide sequence ID" value="NZ_CP158357.1"/>
</dbReference>
<dbReference type="AlphaFoldDB" id="A0AAU7VUM1"/>
<protein>
    <submittedName>
        <fullName evidence="3">Tripartite tricarboxylate transporter TctB family protein</fullName>
    </submittedName>
</protein>
<dbReference type="InterPro" id="IPR009936">
    <property type="entry name" value="DUF1468"/>
</dbReference>
<evidence type="ECO:0000256" key="1">
    <source>
        <dbReference type="SAM" id="Phobius"/>
    </source>
</evidence>
<organism evidence="3">
    <name type="scientific">Microbacterium sp. A8/3-1</name>
    <dbReference type="NCBI Taxonomy" id="3160749"/>
    <lineage>
        <taxon>Bacteria</taxon>
        <taxon>Bacillati</taxon>
        <taxon>Actinomycetota</taxon>
        <taxon>Actinomycetes</taxon>
        <taxon>Micrococcales</taxon>
        <taxon>Microbacteriaceae</taxon>
        <taxon>Microbacterium</taxon>
    </lineage>
</organism>
<gene>
    <name evidence="3" type="ORF">ABS642_19725</name>
</gene>
<name>A0AAU7VUM1_9MICO</name>
<reference evidence="3" key="1">
    <citation type="submission" date="2024-06" db="EMBL/GenBank/DDBJ databases">
        <title>Draft genome sequence of Microbacterium sp. strain A8/3-1, isolated from Oxytropis tragacanthoides Fisch. ex DC. Root nodules in the Altai region of Russia.</title>
        <authorList>
            <person name="Sazanova A."/>
            <person name="Guro P."/>
            <person name="Kuznetsova I."/>
            <person name="Belimov A."/>
            <person name="Safronova V."/>
        </authorList>
    </citation>
    <scope>NUCLEOTIDE SEQUENCE</scope>
    <source>
        <strain evidence="3">A8/3-1</strain>
    </source>
</reference>
<evidence type="ECO:0000313" key="3">
    <source>
        <dbReference type="EMBL" id="XBX78119.1"/>
    </source>
</evidence>
<sequence>METPILGVSGRAEATRPAPRVPLGELVFALLMLALGVFALVGVFTIHVPVGVKAGPTIFPLFVSIILLGSAVAVLVNVLRGKRAEVEEGEDIDPDAKTDWLTIAKIVGAVVAHLLLIDIIGWAPAASVLFGVVAWALGATRWWLAFVIGLVVSLVIQVVFGGLMGLSLPWGPALGWLGEVF</sequence>
<accession>A0AAU7VUM1</accession>
<feature type="domain" description="DUF1468" evidence="2">
    <location>
        <begin position="27"/>
        <end position="169"/>
    </location>
</feature>
<dbReference type="EMBL" id="CP158357">
    <property type="protein sequence ID" value="XBX78119.1"/>
    <property type="molecule type" value="Genomic_DNA"/>
</dbReference>
<feature type="transmembrane region" description="Helical" evidence="1">
    <location>
        <begin position="100"/>
        <end position="122"/>
    </location>
</feature>
<feature type="transmembrane region" description="Helical" evidence="1">
    <location>
        <begin position="26"/>
        <end position="46"/>
    </location>
</feature>
<keyword evidence="1" id="KW-0812">Transmembrane</keyword>
<feature type="transmembrane region" description="Helical" evidence="1">
    <location>
        <begin position="142"/>
        <end position="166"/>
    </location>
</feature>